<dbReference type="PANTHER" id="PTHR48435:SF1">
    <property type="entry name" value="POLYPROTEIN"/>
    <property type="match status" value="1"/>
</dbReference>
<feature type="compositionally biased region" description="Basic and acidic residues" evidence="1">
    <location>
        <begin position="113"/>
        <end position="123"/>
    </location>
</feature>
<evidence type="ECO:0000256" key="1">
    <source>
        <dbReference type="SAM" id="MobiDB-lite"/>
    </source>
</evidence>
<reference evidence="2 3" key="1">
    <citation type="submission" date="2024-01" db="EMBL/GenBank/DDBJ databases">
        <title>A telomere-to-telomere, gap-free genome of sweet tea (Lithocarpus litseifolius).</title>
        <authorList>
            <person name="Zhou J."/>
        </authorList>
    </citation>
    <scope>NUCLEOTIDE SEQUENCE [LARGE SCALE GENOMIC DNA]</scope>
    <source>
        <strain evidence="2">Zhou-2022a</strain>
        <tissue evidence="2">Leaf</tissue>
    </source>
</reference>
<gene>
    <name evidence="2" type="ORF">SO802_012971</name>
</gene>
<sequence>MAMLQPVPYVAKKGLVIKAFCEDGKPCYEGKSSAGHIWWDICDCDECKEESIDDDDQPRRRKKKSLQQSLKERYEASDPEVDLLGEPSGKFDHYVFYPKTKKQKPQSSPPPCKEPKPKQDSNHESIPPLISILPEYPSSIT</sequence>
<feature type="region of interest" description="Disordered" evidence="1">
    <location>
        <begin position="50"/>
        <end position="141"/>
    </location>
</feature>
<evidence type="ECO:0000313" key="3">
    <source>
        <dbReference type="Proteomes" id="UP001459277"/>
    </source>
</evidence>
<dbReference type="PANTHER" id="PTHR48435">
    <property type="entry name" value="POLYPROTEIN"/>
    <property type="match status" value="1"/>
</dbReference>
<dbReference type="InterPro" id="IPR053098">
    <property type="entry name" value="Petuviruses_polyprotein"/>
</dbReference>
<dbReference type="Proteomes" id="UP001459277">
    <property type="component" value="Unassembled WGS sequence"/>
</dbReference>
<proteinExistence type="predicted"/>
<keyword evidence="3" id="KW-1185">Reference proteome</keyword>
<protein>
    <submittedName>
        <fullName evidence="2">Uncharacterized protein</fullName>
    </submittedName>
</protein>
<name>A0AAW2D894_9ROSI</name>
<organism evidence="2 3">
    <name type="scientific">Lithocarpus litseifolius</name>
    <dbReference type="NCBI Taxonomy" id="425828"/>
    <lineage>
        <taxon>Eukaryota</taxon>
        <taxon>Viridiplantae</taxon>
        <taxon>Streptophyta</taxon>
        <taxon>Embryophyta</taxon>
        <taxon>Tracheophyta</taxon>
        <taxon>Spermatophyta</taxon>
        <taxon>Magnoliopsida</taxon>
        <taxon>eudicotyledons</taxon>
        <taxon>Gunneridae</taxon>
        <taxon>Pentapetalae</taxon>
        <taxon>rosids</taxon>
        <taxon>fabids</taxon>
        <taxon>Fagales</taxon>
        <taxon>Fagaceae</taxon>
        <taxon>Lithocarpus</taxon>
    </lineage>
</organism>
<accession>A0AAW2D894</accession>
<dbReference type="AlphaFoldDB" id="A0AAW2D894"/>
<dbReference type="EMBL" id="JAZDWU010000004">
    <property type="protein sequence ID" value="KAL0005410.1"/>
    <property type="molecule type" value="Genomic_DNA"/>
</dbReference>
<comment type="caution">
    <text evidence="2">The sequence shown here is derived from an EMBL/GenBank/DDBJ whole genome shotgun (WGS) entry which is preliminary data.</text>
</comment>
<evidence type="ECO:0000313" key="2">
    <source>
        <dbReference type="EMBL" id="KAL0005410.1"/>
    </source>
</evidence>